<feature type="domain" description="NOMO-like N-terminal beta-sandwich" evidence="3">
    <location>
        <begin position="25"/>
        <end position="109"/>
    </location>
</feature>
<reference evidence="6" key="1">
    <citation type="submission" date="2022-11" db="UniProtKB">
        <authorList>
            <consortium name="WormBaseParasite"/>
        </authorList>
    </citation>
    <scope>IDENTIFICATION</scope>
</reference>
<dbReference type="InterPro" id="IPR055074">
    <property type="entry name" value="NOMO1-3_2nd"/>
</dbReference>
<dbReference type="WBParaSite" id="PDA_v2.g7004.t1">
    <property type="protein sequence ID" value="PDA_v2.g7004.t1"/>
    <property type="gene ID" value="PDA_v2.g7004"/>
</dbReference>
<dbReference type="InterPro" id="IPR051417">
    <property type="entry name" value="SDr/BOS_complex"/>
</dbReference>
<dbReference type="Pfam" id="PF22904">
    <property type="entry name" value="NOMO1-like_2nd"/>
    <property type="match status" value="1"/>
</dbReference>
<proteinExistence type="predicted"/>
<dbReference type="GO" id="GO:0005789">
    <property type="term" value="C:endoplasmic reticulum membrane"/>
    <property type="evidence" value="ECO:0007669"/>
    <property type="project" value="TreeGrafter"/>
</dbReference>
<keyword evidence="1 2" id="KW-0732">Signal</keyword>
<feature type="domain" description="NOMO second beta-sandwich" evidence="4">
    <location>
        <begin position="112"/>
        <end position="197"/>
    </location>
</feature>
<dbReference type="Pfam" id="PF22898">
    <property type="entry name" value="NOMO1-like_1st"/>
    <property type="match status" value="1"/>
</dbReference>
<evidence type="ECO:0000256" key="1">
    <source>
        <dbReference type="ARBA" id="ARBA00022729"/>
    </source>
</evidence>
<dbReference type="AlphaFoldDB" id="A0A914QYL4"/>
<feature type="signal peptide" evidence="2">
    <location>
        <begin position="1"/>
        <end position="19"/>
    </location>
</feature>
<organism evidence="5 6">
    <name type="scientific">Panagrolaimus davidi</name>
    <dbReference type="NCBI Taxonomy" id="227884"/>
    <lineage>
        <taxon>Eukaryota</taxon>
        <taxon>Metazoa</taxon>
        <taxon>Ecdysozoa</taxon>
        <taxon>Nematoda</taxon>
        <taxon>Chromadorea</taxon>
        <taxon>Rhabditida</taxon>
        <taxon>Tylenchina</taxon>
        <taxon>Panagrolaimomorpha</taxon>
        <taxon>Panagrolaimoidea</taxon>
        <taxon>Panagrolaimidae</taxon>
        <taxon>Panagrolaimus</taxon>
    </lineage>
</organism>
<dbReference type="PANTHER" id="PTHR23303">
    <property type="entry name" value="CARBOXYPEPTIDASE REGULATORY REGION-CONTAINING"/>
    <property type="match status" value="1"/>
</dbReference>
<dbReference type="SUPFAM" id="SSF117074">
    <property type="entry name" value="Hypothetical protein PA1324"/>
    <property type="match status" value="1"/>
</dbReference>
<evidence type="ECO:0000313" key="6">
    <source>
        <dbReference type="WBParaSite" id="PDA_v2.g7004.t1"/>
    </source>
</evidence>
<keyword evidence="5" id="KW-1185">Reference proteome</keyword>
<evidence type="ECO:0000256" key="2">
    <source>
        <dbReference type="SAM" id="SignalP"/>
    </source>
</evidence>
<evidence type="ECO:0000259" key="4">
    <source>
        <dbReference type="Pfam" id="PF22904"/>
    </source>
</evidence>
<dbReference type="InterPro" id="IPR055075">
    <property type="entry name" value="NOMO-like_N"/>
</dbReference>
<evidence type="ECO:0000259" key="3">
    <source>
        <dbReference type="Pfam" id="PF22898"/>
    </source>
</evidence>
<accession>A0A914QYL4</accession>
<evidence type="ECO:0000313" key="5">
    <source>
        <dbReference type="Proteomes" id="UP000887578"/>
    </source>
</evidence>
<sequence length="213" mass="23318">MGNYLFWISLLGLIFQISASVISCGGFVHTLGNVDRSQIQVRLLTPEGHQKYEAECNPATGYYMIPVYNKGQYKFEIKAPNGWIFEKNSVDINVDGKDDQCSKGIDINFKQTGFTISGKVKSGDLSGPRGFKLGLFTPDGKLQSEAVTDADGAYSFNAVPGSYDVFNVDQEAQCIERGKVHVTLKDAPVVVQPDITISGHLLTIKVNDEKTSN</sequence>
<feature type="chain" id="PRO_5036903718" evidence="2">
    <location>
        <begin position="20"/>
        <end position="213"/>
    </location>
</feature>
<protein>
    <submittedName>
        <fullName evidence="6">Uncharacterized protein</fullName>
    </submittedName>
</protein>
<dbReference type="PANTHER" id="PTHR23303:SF14">
    <property type="entry name" value="BOS COMPLEX SUBUNIT NOMO1-RELATED"/>
    <property type="match status" value="1"/>
</dbReference>
<name>A0A914QYL4_9BILA</name>
<dbReference type="Proteomes" id="UP000887578">
    <property type="component" value="Unplaced"/>
</dbReference>